<evidence type="ECO:0000313" key="3">
    <source>
        <dbReference type="Proteomes" id="UP001324380"/>
    </source>
</evidence>
<dbReference type="SMART" id="SM00226">
    <property type="entry name" value="LMWPc"/>
    <property type="match status" value="1"/>
</dbReference>
<dbReference type="RefSeq" id="WP_321563622.1">
    <property type="nucleotide sequence ID" value="NZ_CP139558.1"/>
</dbReference>
<sequence>MANLLFICSKNQWRSPTAELLFRNHPIHTASSAGTSDKARIRINQKMIDQADVIFVMERKHKDLLKQRFDITGKQLFILDIEDDYQFNDPDLITILERILKDYL</sequence>
<dbReference type="PIRSF" id="PIRSF029416">
    <property type="entry name" value="UCP029416_PTP"/>
    <property type="match status" value="1"/>
</dbReference>
<dbReference type="InterPro" id="IPR036196">
    <property type="entry name" value="Ptyr_pPase_sf"/>
</dbReference>
<evidence type="ECO:0000259" key="1">
    <source>
        <dbReference type="SMART" id="SM00226"/>
    </source>
</evidence>
<dbReference type="Proteomes" id="UP001324380">
    <property type="component" value="Chromosome"/>
</dbReference>
<evidence type="ECO:0000313" key="2">
    <source>
        <dbReference type="EMBL" id="WPU94502.1"/>
    </source>
</evidence>
<dbReference type="EMBL" id="CP139558">
    <property type="protein sequence ID" value="WPU94502.1"/>
    <property type="molecule type" value="Genomic_DNA"/>
</dbReference>
<feature type="domain" description="Phosphotyrosine protein phosphatase I" evidence="1">
    <location>
        <begin position="2"/>
        <end position="102"/>
    </location>
</feature>
<protein>
    <submittedName>
        <fullName evidence="2">Protein tyrosine phosphatase</fullName>
    </submittedName>
</protein>
<dbReference type="InterPro" id="IPR023485">
    <property type="entry name" value="Ptyr_pPase"/>
</dbReference>
<reference evidence="2 3" key="1">
    <citation type="submission" date="2023-11" db="EMBL/GenBank/DDBJ databases">
        <title>Analysis of the Genomes of Mucilaginibacter gossypii cycad 4 and M. sabulilitoris SNA2: microbes with the potential for plant growth promotion.</title>
        <authorList>
            <person name="Hirsch A.M."/>
            <person name="Humm E."/>
            <person name="Rubbi M."/>
            <person name="Del Vecchio G."/>
            <person name="Ha S.M."/>
            <person name="Pellegrini M."/>
            <person name="Gunsalus R.P."/>
        </authorList>
    </citation>
    <scope>NUCLEOTIDE SEQUENCE [LARGE SCALE GENOMIC DNA]</scope>
    <source>
        <strain evidence="2 3">SNA2</strain>
    </source>
</reference>
<organism evidence="2 3">
    <name type="scientific">Mucilaginibacter sabulilitoris</name>
    <dbReference type="NCBI Taxonomy" id="1173583"/>
    <lineage>
        <taxon>Bacteria</taxon>
        <taxon>Pseudomonadati</taxon>
        <taxon>Bacteroidota</taxon>
        <taxon>Sphingobacteriia</taxon>
        <taxon>Sphingobacteriales</taxon>
        <taxon>Sphingobacteriaceae</taxon>
        <taxon>Mucilaginibacter</taxon>
    </lineage>
</organism>
<keyword evidence="3" id="KW-1185">Reference proteome</keyword>
<proteinExistence type="predicted"/>
<name>A0ABZ0TMV6_9SPHI</name>
<dbReference type="Gene3D" id="3.40.50.2300">
    <property type="match status" value="1"/>
</dbReference>
<dbReference type="SUPFAM" id="SSF52788">
    <property type="entry name" value="Phosphotyrosine protein phosphatases I"/>
    <property type="match status" value="1"/>
</dbReference>
<accession>A0ABZ0TMV6</accession>
<dbReference type="InterPro" id="IPR016919">
    <property type="entry name" value="UCP029416_PTP"/>
</dbReference>
<gene>
    <name evidence="2" type="ORF">SNE25_03075</name>
</gene>